<dbReference type="PANTHER" id="PTHR35535:SF1">
    <property type="entry name" value="HEAT SHOCK PROTEIN HSLJ"/>
    <property type="match status" value="1"/>
</dbReference>
<sequence length="146" mass="15814">MPVRPVWGRSSVADARRALLALACGVSVLASGCTDSYGEFPADKNYTSVDADGSYTPVSGTTIRLEFADDRISAEAGCNRLFGTVDTSLGTLTVDSLGATRMGCPAELMEQDRWLSEFLSSKPKWSREDDTMTLDNGRDRIVFTES</sequence>
<dbReference type="KEGG" id="rhs:A3Q41_04254"/>
<name>A0A143QRA8_RHOFA</name>
<feature type="domain" description="DUF306" evidence="1">
    <location>
        <begin position="44"/>
        <end position="140"/>
    </location>
</feature>
<gene>
    <name evidence="2" type="ORF">A3Q41_04254</name>
</gene>
<keyword evidence="3" id="KW-1185">Reference proteome</keyword>
<dbReference type="EMBL" id="CP015220">
    <property type="protein sequence ID" value="AMY25530.1"/>
    <property type="molecule type" value="Genomic_DNA"/>
</dbReference>
<reference evidence="3" key="2">
    <citation type="submission" date="2016-04" db="EMBL/GenBank/DDBJ databases">
        <title>Complete Genome and Plasmid Sequences for Rhodococcus fascians D188 and Draft Sequences for Rhodococcus spp. Isolates PBTS 1 and PBTS 2.</title>
        <authorList>
            <person name="Stamer R."/>
            <person name="Vereecke D."/>
            <person name="Zhang Y."/>
            <person name="Schilkey F."/>
            <person name="Devitt N."/>
            <person name="Randall J."/>
        </authorList>
    </citation>
    <scope>NUCLEOTIDE SEQUENCE [LARGE SCALE GENOMIC DNA]</scope>
    <source>
        <strain evidence="3">PBTS2</strain>
    </source>
</reference>
<dbReference type="AlphaFoldDB" id="A0A143QRA8"/>
<proteinExistence type="predicted"/>
<evidence type="ECO:0000259" key="1">
    <source>
        <dbReference type="Pfam" id="PF03724"/>
    </source>
</evidence>
<dbReference type="Proteomes" id="UP000076038">
    <property type="component" value="Chromosome"/>
</dbReference>
<evidence type="ECO:0000313" key="3">
    <source>
        <dbReference type="Proteomes" id="UP000076038"/>
    </source>
</evidence>
<dbReference type="InterPro" id="IPR005184">
    <property type="entry name" value="DUF306_Meta_HslJ"/>
</dbReference>
<organism evidence="2 3">
    <name type="scientific">Rhodococcoides fascians</name>
    <name type="common">Rhodococcus fascians</name>
    <dbReference type="NCBI Taxonomy" id="1828"/>
    <lineage>
        <taxon>Bacteria</taxon>
        <taxon>Bacillati</taxon>
        <taxon>Actinomycetota</taxon>
        <taxon>Actinomycetes</taxon>
        <taxon>Mycobacteriales</taxon>
        <taxon>Nocardiaceae</taxon>
        <taxon>Rhodococcoides</taxon>
    </lineage>
</organism>
<dbReference type="PANTHER" id="PTHR35535">
    <property type="entry name" value="HEAT SHOCK PROTEIN HSLJ"/>
    <property type="match status" value="1"/>
</dbReference>
<dbReference type="InterPro" id="IPR053147">
    <property type="entry name" value="Hsp_HslJ-like"/>
</dbReference>
<dbReference type="InterPro" id="IPR038670">
    <property type="entry name" value="HslJ-like_sf"/>
</dbReference>
<protein>
    <recommendedName>
        <fullName evidence="1">DUF306 domain-containing protein</fullName>
    </recommendedName>
</protein>
<dbReference type="PATRIC" id="fig|1653479.3.peg.4309"/>
<evidence type="ECO:0000313" key="2">
    <source>
        <dbReference type="EMBL" id="AMY25530.1"/>
    </source>
</evidence>
<dbReference type="PROSITE" id="PS51257">
    <property type="entry name" value="PROKAR_LIPOPROTEIN"/>
    <property type="match status" value="1"/>
</dbReference>
<dbReference type="Gene3D" id="2.40.128.270">
    <property type="match status" value="1"/>
</dbReference>
<reference evidence="2 3" key="1">
    <citation type="journal article" date="2016" name="Genome Announc.">
        <title>Complete Genome and Plasmid Sequences for Rhodococcus fascians D188 and Draft Sequences for Rhodococcus Isolates PBTS 1 and PBTS 2.</title>
        <authorList>
            <person name="Stamler R.A."/>
            <person name="Vereecke D."/>
            <person name="Zhang Y."/>
            <person name="Schilkey F."/>
            <person name="Devitt N."/>
            <person name="Randall J.J."/>
        </authorList>
    </citation>
    <scope>NUCLEOTIDE SEQUENCE [LARGE SCALE GENOMIC DNA]</scope>
    <source>
        <strain evidence="2 3">PBTS2</strain>
    </source>
</reference>
<accession>A0A143QRA8</accession>
<dbReference type="Pfam" id="PF03724">
    <property type="entry name" value="META"/>
    <property type="match status" value="1"/>
</dbReference>